<dbReference type="Pfam" id="PF05508">
    <property type="entry name" value="Ran-binding"/>
    <property type="match status" value="1"/>
</dbReference>
<evidence type="ECO:0000313" key="3">
    <source>
        <dbReference type="Proteomes" id="UP000503462"/>
    </source>
</evidence>
<dbReference type="EMBL" id="CP051143">
    <property type="protein sequence ID" value="QIX01910.1"/>
    <property type="molecule type" value="Genomic_DNA"/>
</dbReference>
<reference evidence="2 3" key="1">
    <citation type="journal article" date="2016" name="Sci. Rep.">
        <title>Peltaster fructicola genome reveals evolution from an invasive phytopathogen to an ectophytic parasite.</title>
        <authorList>
            <person name="Xu C."/>
            <person name="Chen H."/>
            <person name="Gleason M.L."/>
            <person name="Xu J.R."/>
            <person name="Liu H."/>
            <person name="Zhang R."/>
            <person name="Sun G."/>
        </authorList>
    </citation>
    <scope>NUCLEOTIDE SEQUENCE [LARGE SCALE GENOMIC DNA]</scope>
    <source>
        <strain evidence="2 3">LNHT1506</strain>
    </source>
</reference>
<dbReference type="PANTHER" id="PTHR31010">
    <property type="entry name" value="RAN-SPECIFIC GTPASE-ACTIVATING PROTEIN 30-RELATED"/>
    <property type="match status" value="1"/>
</dbReference>
<evidence type="ECO:0000256" key="1">
    <source>
        <dbReference type="SAM" id="MobiDB-lite"/>
    </source>
</evidence>
<feature type="region of interest" description="Disordered" evidence="1">
    <location>
        <begin position="505"/>
        <end position="543"/>
    </location>
</feature>
<dbReference type="InterPro" id="IPR008812">
    <property type="entry name" value="Ran_GTP-bd-rel"/>
</dbReference>
<dbReference type="OrthoDB" id="512915at2759"/>
<accession>A0A6H0Y5N9</accession>
<feature type="region of interest" description="Disordered" evidence="1">
    <location>
        <begin position="403"/>
        <end position="422"/>
    </location>
</feature>
<dbReference type="GO" id="GO:0005737">
    <property type="term" value="C:cytoplasm"/>
    <property type="evidence" value="ECO:0007669"/>
    <property type="project" value="TreeGrafter"/>
</dbReference>
<feature type="compositionally biased region" description="Basic and acidic residues" evidence="1">
    <location>
        <begin position="624"/>
        <end position="636"/>
    </location>
</feature>
<feature type="region of interest" description="Disordered" evidence="1">
    <location>
        <begin position="563"/>
        <end position="636"/>
    </location>
</feature>
<protein>
    <recommendedName>
        <fullName evidence="4">Ran-binding-domain-containing protein</fullName>
    </recommendedName>
</protein>
<feature type="compositionally biased region" description="Acidic residues" evidence="1">
    <location>
        <begin position="405"/>
        <end position="414"/>
    </location>
</feature>
<gene>
    <name evidence="2" type="ORF">AMS68_007427</name>
</gene>
<organism evidence="2 3">
    <name type="scientific">Peltaster fructicola</name>
    <dbReference type="NCBI Taxonomy" id="286661"/>
    <lineage>
        <taxon>Eukaryota</taxon>
        <taxon>Fungi</taxon>
        <taxon>Dikarya</taxon>
        <taxon>Ascomycota</taxon>
        <taxon>Pezizomycotina</taxon>
        <taxon>Dothideomycetes</taxon>
        <taxon>Dothideomycetes incertae sedis</taxon>
        <taxon>Peltaster</taxon>
    </lineage>
</organism>
<dbReference type="GO" id="GO:0030695">
    <property type="term" value="F:GTPase regulator activity"/>
    <property type="evidence" value="ECO:0007669"/>
    <property type="project" value="TreeGrafter"/>
</dbReference>
<evidence type="ECO:0008006" key="4">
    <source>
        <dbReference type="Google" id="ProtNLM"/>
    </source>
</evidence>
<proteinExistence type="predicted"/>
<evidence type="ECO:0000313" key="2">
    <source>
        <dbReference type="EMBL" id="QIX01910.1"/>
    </source>
</evidence>
<name>A0A6H0Y5N9_9PEZI</name>
<dbReference type="GO" id="GO:0005634">
    <property type="term" value="C:nucleus"/>
    <property type="evidence" value="ECO:0007669"/>
    <property type="project" value="TreeGrafter"/>
</dbReference>
<dbReference type="PANTHER" id="PTHR31010:SF2">
    <property type="entry name" value="RAN-SPECIFIC GTPASE-ACTIVATING PROTEIN 30"/>
    <property type="match status" value="1"/>
</dbReference>
<dbReference type="AlphaFoldDB" id="A0A6H0Y5N9"/>
<keyword evidence="3" id="KW-1185">Reference proteome</keyword>
<dbReference type="Proteomes" id="UP000503462">
    <property type="component" value="Chromosome 5"/>
</dbReference>
<sequence length="636" mass="70316">MDILLSRVTQHAMNYAIRSGVTIATGYTIKQCGRLLQQTPKSQEREEILHLQSRLESKIRIISPAIDMIDLISARGHTSLECAVSLTKEIRLGIQSLGTQLRAAAEEQDLIDRKSKRAKGHDESQIALYRIIREMKALIAKIDDAVPLVNLAITTSGMNLSTKLSANVSPSRLLQASTFLTAADTAYVMNVGQQIQVGPTFVVSLYMLFAGHAARAVDEAGIRDTTWKEVLHKAHVKLVRLPLDQCGQLYRSDQKVDKNTFRESTKSAEFAYQLVIIEDLDDDRVHTFEAGEEPTSFDSIQEAGIRCAIPVHEISKLFYADTGKILNIRGEDEDNTPILLLKRDVNAIPPRRMVPRSPDLVTRSYDGNGVIPSSPPAQDPISTWSLPADLDLEWMALEVFTTPADSDDESYDDDDPKKRTSDSSLNALFSALSFGGANSPLSTQGPTAQTQIAQLQTNQDAGIMTSLSLLEMLIKLTALQQFRQESHLAIEDELLNFFLEESATAGAGGDKNRRQRVRQHAIQKVGFDPYDESPTKRRGEAYSQNVRPENKIVSMPLLLESPERRSLPASLSGTPKDADTSDLHLSASPYSDVPALKHRTPYLTPAASDLIDRSPSPLLLNDSAHLRQEIQNDRSS</sequence>